<feature type="region of interest" description="Disordered" evidence="1">
    <location>
        <begin position="84"/>
        <end position="134"/>
    </location>
</feature>
<dbReference type="EMBL" id="BMDI01000001">
    <property type="protein sequence ID" value="GGI18710.1"/>
    <property type="molecule type" value="Genomic_DNA"/>
</dbReference>
<evidence type="ECO:0000313" key="2">
    <source>
        <dbReference type="EMBL" id="GGI18710.1"/>
    </source>
</evidence>
<dbReference type="RefSeq" id="WP_308845629.1">
    <property type="nucleotide sequence ID" value="NZ_JAVHXS010000143.1"/>
</dbReference>
<comment type="caution">
    <text evidence="2">The sequence shown here is derived from an EMBL/GenBank/DDBJ whole genome shotgun (WGS) entry which is preliminary data.</text>
</comment>
<evidence type="ECO:0000256" key="1">
    <source>
        <dbReference type="SAM" id="MobiDB-lite"/>
    </source>
</evidence>
<protein>
    <submittedName>
        <fullName evidence="2">Uncharacterized protein</fullName>
    </submittedName>
</protein>
<organism evidence="2 3">
    <name type="scientific">Oxalicibacterium faecigallinarum</name>
    <dbReference type="NCBI Taxonomy" id="573741"/>
    <lineage>
        <taxon>Bacteria</taxon>
        <taxon>Pseudomonadati</taxon>
        <taxon>Pseudomonadota</taxon>
        <taxon>Betaproteobacteria</taxon>
        <taxon>Burkholderiales</taxon>
        <taxon>Oxalobacteraceae</taxon>
        <taxon>Oxalicibacterium</taxon>
    </lineage>
</organism>
<dbReference type="Proteomes" id="UP000642180">
    <property type="component" value="Unassembled WGS sequence"/>
</dbReference>
<proteinExistence type="predicted"/>
<keyword evidence="3" id="KW-1185">Reference proteome</keyword>
<feature type="compositionally biased region" description="Pro residues" evidence="1">
    <location>
        <begin position="99"/>
        <end position="110"/>
    </location>
</feature>
<accession>A0A8J3AS20</accession>
<evidence type="ECO:0000313" key="3">
    <source>
        <dbReference type="Proteomes" id="UP000642180"/>
    </source>
</evidence>
<name>A0A8J3AS20_9BURK</name>
<sequence length="134" mass="14926">MMDDHQNRAALENQAFALMGRLHVTLRRQTGRVTDIEYMRIDPAYCRYLLKMAAISPNEDLQDISAKLQEIFFGEDGLFVRSEPRQPLLTRLTEHHEPPPAAPPAQPAPAAPAASSPPAGPDDPVDRGYIGRLR</sequence>
<dbReference type="AlphaFoldDB" id="A0A8J3AS20"/>
<gene>
    <name evidence="2" type="ORF">GCM10008066_15440</name>
</gene>
<reference evidence="3" key="1">
    <citation type="journal article" date="2019" name="Int. J. Syst. Evol. Microbiol.">
        <title>The Global Catalogue of Microorganisms (GCM) 10K type strain sequencing project: providing services to taxonomists for standard genome sequencing and annotation.</title>
        <authorList>
            <consortium name="The Broad Institute Genomics Platform"/>
            <consortium name="The Broad Institute Genome Sequencing Center for Infectious Disease"/>
            <person name="Wu L."/>
            <person name="Ma J."/>
        </authorList>
    </citation>
    <scope>NUCLEOTIDE SEQUENCE [LARGE SCALE GENOMIC DNA]</scope>
    <source>
        <strain evidence="3">CCM 2767</strain>
    </source>
</reference>